<dbReference type="SUPFAM" id="SSF50022">
    <property type="entry name" value="ISP domain"/>
    <property type="match status" value="1"/>
</dbReference>
<gene>
    <name evidence="8" type="ORF">RFM27_07995</name>
</gene>
<dbReference type="InterPro" id="IPR036188">
    <property type="entry name" value="FAD/NAD-bd_sf"/>
</dbReference>
<evidence type="ECO:0000256" key="5">
    <source>
        <dbReference type="ARBA" id="ARBA00023014"/>
    </source>
</evidence>
<dbReference type="SUPFAM" id="SSF51905">
    <property type="entry name" value="FAD/NAD(P)-binding domain"/>
    <property type="match status" value="1"/>
</dbReference>
<dbReference type="EMBL" id="JAVIIZ010000003">
    <property type="protein sequence ID" value="MDX8472009.1"/>
    <property type="molecule type" value="Genomic_DNA"/>
</dbReference>
<dbReference type="Gene3D" id="2.102.10.10">
    <property type="entry name" value="Rieske [2Fe-2S] iron-sulphur domain"/>
    <property type="match status" value="1"/>
</dbReference>
<dbReference type="RefSeq" id="WP_320316292.1">
    <property type="nucleotide sequence ID" value="NZ_JAVIIX010000004.1"/>
</dbReference>
<accession>A0ABU4XBN8</accession>
<dbReference type="PRINTS" id="PR00162">
    <property type="entry name" value="RIESKE"/>
</dbReference>
<dbReference type="InterPro" id="IPR038010">
    <property type="entry name" value="YhfW_C"/>
</dbReference>
<dbReference type="InterPro" id="IPR005805">
    <property type="entry name" value="Rieske_Fe-S_prot_C"/>
</dbReference>
<evidence type="ECO:0000256" key="6">
    <source>
        <dbReference type="ARBA" id="ARBA00023157"/>
    </source>
</evidence>
<organism evidence="8 9">
    <name type="scientific">Mesorhizobium dulcispinae</name>
    <dbReference type="NCBI Taxonomy" id="3072316"/>
    <lineage>
        <taxon>Bacteria</taxon>
        <taxon>Pseudomonadati</taxon>
        <taxon>Pseudomonadota</taxon>
        <taxon>Alphaproteobacteria</taxon>
        <taxon>Hyphomicrobiales</taxon>
        <taxon>Phyllobacteriaceae</taxon>
        <taxon>Mesorhizobium</taxon>
    </lineage>
</organism>
<proteinExistence type="predicted"/>
<feature type="domain" description="Rieske" evidence="7">
    <location>
        <begin position="425"/>
        <end position="514"/>
    </location>
</feature>
<keyword evidence="3" id="KW-0560">Oxidoreductase</keyword>
<keyword evidence="9" id="KW-1185">Reference proteome</keyword>
<dbReference type="Gene3D" id="3.50.50.60">
    <property type="entry name" value="FAD/NAD(P)-binding domain"/>
    <property type="match status" value="1"/>
</dbReference>
<dbReference type="Gene3D" id="3.30.9.10">
    <property type="entry name" value="D-Amino Acid Oxidase, subunit A, domain 2"/>
    <property type="match status" value="1"/>
</dbReference>
<dbReference type="Proteomes" id="UP001271780">
    <property type="component" value="Unassembled WGS sequence"/>
</dbReference>
<evidence type="ECO:0000256" key="1">
    <source>
        <dbReference type="ARBA" id="ARBA00022714"/>
    </source>
</evidence>
<evidence type="ECO:0000256" key="3">
    <source>
        <dbReference type="ARBA" id="ARBA00023002"/>
    </source>
</evidence>
<keyword evidence="5" id="KW-0411">Iron-sulfur</keyword>
<dbReference type="Pfam" id="PF00355">
    <property type="entry name" value="Rieske"/>
    <property type="match status" value="1"/>
</dbReference>
<keyword evidence="4" id="KW-0408">Iron</keyword>
<dbReference type="PROSITE" id="PS51296">
    <property type="entry name" value="RIESKE"/>
    <property type="match status" value="1"/>
</dbReference>
<keyword evidence="2" id="KW-0479">Metal-binding</keyword>
<sequence length="514" mass="55141">MNVSSEATRSFWTLDTNLPSAPRLEQDEHCEVAVIGAGIAGVSIAYELALAGRKVVLVDRGPLLGGMTSRTTAHLSPVCDDGLGALIEMRGEALARGYQQSQQAAVDRIEQHVADLGIDCDFRRLDGFLFPAARMDEKDAARECDKEYAAAAKVGAAVERGEGLPLTGHESAPILRYPNQATFHPLKYLCALLADFKQRGGKAFADSAVTEIKEGEEVRLKCDSGSTLTASVSVFATNSPINTWVKIHSKMAPYRTYAMAFDIARGLLPDALYWDMDDPYNYVRLTPGSGRTDYLIAGGRDHKSGEADDGDARFAALEAWIGALVPDLGRERARWSGQVLETVDYCGFIGRSPGTGNVFIATGDSGQGMTHGALAGLLIRDLVVGGSNDWKAVYAPDRTPPAAFAHYVNENLTTVRNLAGYLLPGEIKSADDLQSGEGGVLQDGLSKLAVCRDHDGKLHSHSASCTHLGCIVRWNSTEQCWDCPCHGSQFSPDGAVLNGPAIRPLAQSNSRKSV</sequence>
<dbReference type="CDD" id="cd03477">
    <property type="entry name" value="Rieske_YhfW_C"/>
    <property type="match status" value="1"/>
</dbReference>
<evidence type="ECO:0000256" key="4">
    <source>
        <dbReference type="ARBA" id="ARBA00023004"/>
    </source>
</evidence>
<name>A0ABU4XBN8_9HYPH</name>
<evidence type="ECO:0000313" key="8">
    <source>
        <dbReference type="EMBL" id="MDX8472009.1"/>
    </source>
</evidence>
<keyword evidence="1" id="KW-0001">2Fe-2S</keyword>
<keyword evidence="6" id="KW-1015">Disulfide bond</keyword>
<dbReference type="Pfam" id="PF01266">
    <property type="entry name" value="DAO"/>
    <property type="match status" value="1"/>
</dbReference>
<dbReference type="InterPro" id="IPR006076">
    <property type="entry name" value="FAD-dep_OxRdtase"/>
</dbReference>
<dbReference type="InterPro" id="IPR017941">
    <property type="entry name" value="Rieske_2Fe-2S"/>
</dbReference>
<comment type="caution">
    <text evidence="8">The sequence shown here is derived from an EMBL/GenBank/DDBJ whole genome shotgun (WGS) entry which is preliminary data.</text>
</comment>
<dbReference type="InterPro" id="IPR036922">
    <property type="entry name" value="Rieske_2Fe-2S_sf"/>
</dbReference>
<evidence type="ECO:0000313" key="9">
    <source>
        <dbReference type="Proteomes" id="UP001271780"/>
    </source>
</evidence>
<evidence type="ECO:0000259" key="7">
    <source>
        <dbReference type="PROSITE" id="PS51296"/>
    </source>
</evidence>
<evidence type="ECO:0000256" key="2">
    <source>
        <dbReference type="ARBA" id="ARBA00022723"/>
    </source>
</evidence>
<dbReference type="PANTHER" id="PTHR13847:SF281">
    <property type="entry name" value="FAD DEPENDENT OXIDOREDUCTASE DOMAIN-CONTAINING PROTEIN"/>
    <property type="match status" value="1"/>
</dbReference>
<protein>
    <submittedName>
        <fullName evidence="8">FAD-dependent oxidoreductase</fullName>
    </submittedName>
</protein>
<reference evidence="8 9" key="1">
    <citation type="submission" date="2023-08" db="EMBL/GenBank/DDBJ databases">
        <title>Implementing the SeqCode for naming new Mesorhizobium species isolated from Vachellia karroo root nodules.</title>
        <authorList>
            <person name="Van Lill M."/>
        </authorList>
    </citation>
    <scope>NUCLEOTIDE SEQUENCE [LARGE SCALE GENOMIC DNA]</scope>
    <source>
        <strain evidence="8 9">VK23A</strain>
    </source>
</reference>
<dbReference type="PANTHER" id="PTHR13847">
    <property type="entry name" value="SARCOSINE DEHYDROGENASE-RELATED"/>
    <property type="match status" value="1"/>
</dbReference>